<accession>A0ABV9LWW7</accession>
<name>A0ABV9LWW7_9ALTE</name>
<feature type="transmembrane region" description="Helical" evidence="1">
    <location>
        <begin position="15"/>
        <end position="37"/>
    </location>
</feature>
<evidence type="ECO:0000313" key="3">
    <source>
        <dbReference type="EMBL" id="MFC4701057.1"/>
    </source>
</evidence>
<dbReference type="NCBIfam" id="TIGR02099">
    <property type="entry name" value="YhdP family protein"/>
    <property type="match status" value="1"/>
</dbReference>
<evidence type="ECO:0000259" key="2">
    <source>
        <dbReference type="Pfam" id="PF13116"/>
    </source>
</evidence>
<sequence>MSSSNRIIALGIRKLWTLIAVLLVLVALFISLLRYSLPLLDDRKHVIEDYVATQYGLDLSIGSVSATWQSSGPSLQLSDVHLRQGEQSPVALKVGDVYLSVKFWSSVFSGKLQSRNVNLSDLHLLLDLQRIEGGTTDFPILQALESIFLEQLSNFSVTNSEITLVNNANQNTIRIRQLSWLNIGNRHQGLGELSLQGFASNTASFVLDLEGDVDSYDGTLYAKGTDLDISPWINEFTNLDSNLVTSKGNIAVWAQIDQGQFTDIRGEVQPSQFDWRTRDTEQQINTQVSASFAAALDDDQSSQWRFAIKDFSVQTNNESFNSEWLGTFSPALGVSLHNKKPLNLSSLLPLSALVFAADSPLNESHPSVEMPKLFVNLTQQKLQVVANDTRLSWHQVGDIPGIEQLYVDSYWSGQHGLVRLRSKDTALEAQSLFDRALALEQLDIPINIKVTDTTWSLSSTRGQVLVDGINMRPNLSYASESGTLSIMADIGALPLKQVPSLLPNQYMGDDVKSYLSDAFVGEGSVKHAHILWHGKPSNFPFDDFSGTFQAAVAIENADFVFSDAWPELSNLSIDLLFENESLYMTADSGVLAGVDLSNLRAEIPSLTNNSMLTILTDGTSDGAAVAKLMRQSSLKDSLGRVLSQDVVVSGPVSTKLGLYIPLSKPDDTRAVGEAILSNSDVRIAALDLDFTKATGVIAFDNETLSIDGIDAVLLDQSVSIALGSEQSEDAYDLDIDIVGAWDIAPILDMHASKLNDYLSGGVDWQLSLDVSLQGEDYYYTAELDSELLRLGSELPFPLQKHADSVLDLSVKANGNNMASTVELKLGSDVTFEGVLPHKEGQFSRAHLALGQTDFVGMGVGFSISANLPSIDTEKWIASVSALVGGLEDSGSAILSVPERIFAQADQLLVSGTRVTDVNLTAKRLDRDWRIEVDADQVRGTMDISDDWVSKGVRIDADYVKLNDVDFSLDATKTERSIVPQSLPLIDFSCESCEIANTKLGRINLQAQPNDDGLEITRVQMQTDNGTINASGQWYKRHEDHYTFLAGDLRSAEFGRLLSDFGLDSGIKDSQANIDFAVTWKDSPMDFGFEQLDGQIDWALTDGYLTEVSDKGSRIFTLLSLNSLVRKLSLDFRDVFAKGFFYDDMNGSIQITDGKADTRDTAIDGAAGDIEIYGYTDLVSKELNYNVSFTPNVTGNLPVLVYFFTVSPPSALAALAIDQVLTSTKVISNVNYSVSGTIDDPVLIETGRESTEVELPTRRNVEPDTIEGDFLPPTIDDLLPMEQGGG</sequence>
<proteinExistence type="predicted"/>
<gene>
    <name evidence="3" type="ORF">ACFO4O_12865</name>
</gene>
<keyword evidence="1" id="KW-1133">Transmembrane helix</keyword>
<dbReference type="Proteomes" id="UP001595897">
    <property type="component" value="Unassembled WGS sequence"/>
</dbReference>
<protein>
    <submittedName>
        <fullName evidence="3">YhdP family protein</fullName>
    </submittedName>
</protein>
<organism evidence="3 4">
    <name type="scientific">Glaciecola siphonariae</name>
    <dbReference type="NCBI Taxonomy" id="521012"/>
    <lineage>
        <taxon>Bacteria</taxon>
        <taxon>Pseudomonadati</taxon>
        <taxon>Pseudomonadota</taxon>
        <taxon>Gammaproteobacteria</taxon>
        <taxon>Alteromonadales</taxon>
        <taxon>Alteromonadaceae</taxon>
        <taxon>Glaciecola</taxon>
    </lineage>
</organism>
<dbReference type="InterPro" id="IPR011836">
    <property type="entry name" value="YhdP"/>
</dbReference>
<evidence type="ECO:0000256" key="1">
    <source>
        <dbReference type="SAM" id="Phobius"/>
    </source>
</evidence>
<dbReference type="Pfam" id="PF13116">
    <property type="entry name" value="YhdP"/>
    <property type="match status" value="1"/>
</dbReference>
<dbReference type="RefSeq" id="WP_382409155.1">
    <property type="nucleotide sequence ID" value="NZ_JBHSGU010000005.1"/>
</dbReference>
<dbReference type="PANTHER" id="PTHR38690:SF1">
    <property type="entry name" value="PROTEASE"/>
    <property type="match status" value="1"/>
</dbReference>
<dbReference type="InterPro" id="IPR025263">
    <property type="entry name" value="YhdP_central"/>
</dbReference>
<reference evidence="4" key="1">
    <citation type="journal article" date="2019" name="Int. J. Syst. Evol. Microbiol.">
        <title>The Global Catalogue of Microorganisms (GCM) 10K type strain sequencing project: providing services to taxonomists for standard genome sequencing and annotation.</title>
        <authorList>
            <consortium name="The Broad Institute Genomics Platform"/>
            <consortium name="The Broad Institute Genome Sequencing Center for Infectious Disease"/>
            <person name="Wu L."/>
            <person name="Ma J."/>
        </authorList>
    </citation>
    <scope>NUCLEOTIDE SEQUENCE [LARGE SCALE GENOMIC DNA]</scope>
    <source>
        <strain evidence="4">KACC 12507</strain>
    </source>
</reference>
<dbReference type="PANTHER" id="PTHR38690">
    <property type="entry name" value="PROTEASE-RELATED"/>
    <property type="match status" value="1"/>
</dbReference>
<keyword evidence="1" id="KW-0812">Transmembrane</keyword>
<keyword evidence="1" id="KW-0472">Membrane</keyword>
<keyword evidence="4" id="KW-1185">Reference proteome</keyword>
<comment type="caution">
    <text evidence="3">The sequence shown here is derived from an EMBL/GenBank/DDBJ whole genome shotgun (WGS) entry which is preliminary data.</text>
</comment>
<dbReference type="EMBL" id="JBHSGU010000005">
    <property type="protein sequence ID" value="MFC4701057.1"/>
    <property type="molecule type" value="Genomic_DNA"/>
</dbReference>
<evidence type="ECO:0000313" key="4">
    <source>
        <dbReference type="Proteomes" id="UP001595897"/>
    </source>
</evidence>
<feature type="domain" description="YhdP central" evidence="2">
    <location>
        <begin position="6"/>
        <end position="1241"/>
    </location>
</feature>